<feature type="domain" description="RNA polymerase sigma-70 region 4" evidence="8">
    <location>
        <begin position="239"/>
        <end position="287"/>
    </location>
</feature>
<dbReference type="EMBL" id="AP012319">
    <property type="protein sequence ID" value="BAL85683.1"/>
    <property type="molecule type" value="Genomic_DNA"/>
</dbReference>
<feature type="region of interest" description="Disordered" evidence="5">
    <location>
        <begin position="1"/>
        <end position="24"/>
    </location>
</feature>
<dbReference type="InterPro" id="IPR007627">
    <property type="entry name" value="RNA_pol_sigma70_r2"/>
</dbReference>
<dbReference type="Pfam" id="PF04542">
    <property type="entry name" value="Sigma70_r2"/>
    <property type="match status" value="1"/>
</dbReference>
<feature type="domain" description="RNA polymerase sigma-70 region 2" evidence="7">
    <location>
        <begin position="75"/>
        <end position="143"/>
    </location>
</feature>
<evidence type="ECO:0000259" key="8">
    <source>
        <dbReference type="Pfam" id="PF04545"/>
    </source>
</evidence>
<organism evidence="9 10">
    <name type="scientific">Actinoplanes missouriensis (strain ATCC 14538 / DSM 43046 / CBS 188.64 / JCM 3121 / NBRC 102363 / NCIMB 12654 / NRRL B-3342 / UNCC 431)</name>
    <dbReference type="NCBI Taxonomy" id="512565"/>
    <lineage>
        <taxon>Bacteria</taxon>
        <taxon>Bacillati</taxon>
        <taxon>Actinomycetota</taxon>
        <taxon>Actinomycetes</taxon>
        <taxon>Micromonosporales</taxon>
        <taxon>Micromonosporaceae</taxon>
        <taxon>Actinoplanes</taxon>
    </lineage>
</organism>
<dbReference type="GO" id="GO:0016987">
    <property type="term" value="F:sigma factor activity"/>
    <property type="evidence" value="ECO:0007669"/>
    <property type="project" value="UniProtKB-KW"/>
</dbReference>
<proteinExistence type="predicted"/>
<evidence type="ECO:0000256" key="5">
    <source>
        <dbReference type="SAM" id="MobiDB-lite"/>
    </source>
</evidence>
<dbReference type="HOGENOM" id="CLU_014793_8_5_11"/>
<dbReference type="NCBIfam" id="TIGR02937">
    <property type="entry name" value="sigma70-ECF"/>
    <property type="match status" value="1"/>
</dbReference>
<dbReference type="InterPro" id="IPR014322">
    <property type="entry name" value="RNA_pol_sigma-B/F/G"/>
</dbReference>
<dbReference type="InterPro" id="IPR013325">
    <property type="entry name" value="RNA_pol_sigma_r2"/>
</dbReference>
<dbReference type="GO" id="GO:0006352">
    <property type="term" value="P:DNA-templated transcription initiation"/>
    <property type="evidence" value="ECO:0007669"/>
    <property type="project" value="InterPro"/>
</dbReference>
<dbReference type="eggNOG" id="COG1191">
    <property type="taxonomic scope" value="Bacteria"/>
</dbReference>
<dbReference type="Gene3D" id="1.10.10.10">
    <property type="entry name" value="Winged helix-like DNA-binding domain superfamily/Winged helix DNA-binding domain"/>
    <property type="match status" value="2"/>
</dbReference>
<dbReference type="CDD" id="cd06171">
    <property type="entry name" value="Sigma70_r4"/>
    <property type="match status" value="1"/>
</dbReference>
<dbReference type="Pfam" id="PF04539">
    <property type="entry name" value="Sigma70_r3"/>
    <property type="match status" value="1"/>
</dbReference>
<dbReference type="AlphaFoldDB" id="I0GY46"/>
<dbReference type="InterPro" id="IPR014284">
    <property type="entry name" value="RNA_pol_sigma-70_dom"/>
</dbReference>
<dbReference type="PATRIC" id="fig|512565.3.peg.466"/>
<evidence type="ECO:0000259" key="6">
    <source>
        <dbReference type="Pfam" id="PF04539"/>
    </source>
</evidence>
<evidence type="ECO:0000256" key="3">
    <source>
        <dbReference type="ARBA" id="ARBA00023125"/>
    </source>
</evidence>
<dbReference type="InterPro" id="IPR000943">
    <property type="entry name" value="RNA_pol_sigma70"/>
</dbReference>
<dbReference type="SUPFAM" id="SSF88946">
    <property type="entry name" value="Sigma2 domain of RNA polymerase sigma factors"/>
    <property type="match status" value="1"/>
</dbReference>
<dbReference type="InterPro" id="IPR007624">
    <property type="entry name" value="RNA_pol_sigma70_r3"/>
</dbReference>
<keyword evidence="1" id="KW-0805">Transcription regulation</keyword>
<dbReference type="KEGG" id="ams:AMIS_4630"/>
<dbReference type="Pfam" id="PF04545">
    <property type="entry name" value="Sigma70_r4"/>
    <property type="match status" value="1"/>
</dbReference>
<accession>I0GY46</accession>
<dbReference type="Proteomes" id="UP000007882">
    <property type="component" value="Chromosome"/>
</dbReference>
<evidence type="ECO:0000259" key="7">
    <source>
        <dbReference type="Pfam" id="PF04542"/>
    </source>
</evidence>
<evidence type="ECO:0000313" key="9">
    <source>
        <dbReference type="EMBL" id="BAL85683.1"/>
    </source>
</evidence>
<dbReference type="InterPro" id="IPR036388">
    <property type="entry name" value="WH-like_DNA-bd_sf"/>
</dbReference>
<feature type="domain" description="RNA polymerase sigma-70 region 3" evidence="6">
    <location>
        <begin position="154"/>
        <end position="223"/>
    </location>
</feature>
<dbReference type="SUPFAM" id="SSF88659">
    <property type="entry name" value="Sigma3 and sigma4 domains of RNA polymerase sigma factors"/>
    <property type="match status" value="2"/>
</dbReference>
<sequence>MDALTDTGPKRAGSPGRCQGGPRMTVTETKTKTAVPSSTAASAAAPADSAAELLSALAAMPAGHPSRASLRDRAIEAWLPLARHLAHRYSGRGEPTDDLIQTATVGLIKAVDKFDPERGVDFAGYAIPTIIGEIKRHFRDRTWSVRVPRRLQELRLAITEANSTLTHSLGRSPTVPDIAAHLGITEEEVLEGLEGARAYNATSLSTPISADGNTELGDTLGGEDHEYEIAETRVALGPALAMLDEREQKILTLRFYGNLTQSQIADQIGISQMHVSRLLTKALTKLRGQLAADSL</sequence>
<dbReference type="PANTHER" id="PTHR30385">
    <property type="entry name" value="SIGMA FACTOR F FLAGELLAR"/>
    <property type="match status" value="1"/>
</dbReference>
<protein>
    <submittedName>
        <fullName evidence="9">Putative RNA polymerase sigma factor</fullName>
    </submittedName>
</protein>
<dbReference type="PRINTS" id="PR00046">
    <property type="entry name" value="SIGMA70FCT"/>
</dbReference>
<evidence type="ECO:0000313" key="10">
    <source>
        <dbReference type="Proteomes" id="UP000007882"/>
    </source>
</evidence>
<dbReference type="PANTHER" id="PTHR30385:SF4">
    <property type="entry name" value="RNA POLYMERASE SIGMA-E FACTOR"/>
    <property type="match status" value="1"/>
</dbReference>
<dbReference type="GO" id="GO:0003677">
    <property type="term" value="F:DNA binding"/>
    <property type="evidence" value="ECO:0007669"/>
    <property type="project" value="UniProtKB-KW"/>
</dbReference>
<name>I0GY46_ACTM4</name>
<dbReference type="Gene3D" id="1.20.120.1810">
    <property type="match status" value="1"/>
</dbReference>
<keyword evidence="10" id="KW-1185">Reference proteome</keyword>
<gene>
    <name evidence="9" type="ordered locus">AMIS_4630</name>
</gene>
<dbReference type="InterPro" id="IPR013324">
    <property type="entry name" value="RNA_pol_sigma_r3/r4-like"/>
</dbReference>
<reference evidence="9 10" key="1">
    <citation type="submission" date="2012-02" db="EMBL/GenBank/DDBJ databases">
        <title>Complete genome sequence of Actinoplanes missouriensis 431 (= NBRC 102363).</title>
        <authorList>
            <person name="Ohnishi Y."/>
            <person name="Ishikawa J."/>
            <person name="Sekine M."/>
            <person name="Hosoyama A."/>
            <person name="Harada T."/>
            <person name="Narita H."/>
            <person name="Hata T."/>
            <person name="Konno Y."/>
            <person name="Tutikane K."/>
            <person name="Fujita N."/>
            <person name="Horinouchi S."/>
            <person name="Hayakawa M."/>
        </authorList>
    </citation>
    <scope>NUCLEOTIDE SEQUENCE [LARGE SCALE GENOMIC DNA]</scope>
    <source>
        <strain evidence="10">ATCC 14538 / DSM 43046 / CBS 188.64 / JCM 3121 / NBRC 102363 / NCIMB 12654 / NRRL B-3342 / UNCC 431</strain>
    </source>
</reference>
<keyword evidence="4" id="KW-0804">Transcription</keyword>
<keyword evidence="3" id="KW-0238">DNA-binding</keyword>
<dbReference type="STRING" id="512565.AMIS_4630"/>
<keyword evidence="2" id="KW-0731">Sigma factor</keyword>
<evidence type="ECO:0000256" key="4">
    <source>
        <dbReference type="ARBA" id="ARBA00023163"/>
    </source>
</evidence>
<dbReference type="NCBIfam" id="TIGR02980">
    <property type="entry name" value="SigBFG"/>
    <property type="match status" value="1"/>
</dbReference>
<evidence type="ECO:0000256" key="2">
    <source>
        <dbReference type="ARBA" id="ARBA00023082"/>
    </source>
</evidence>
<evidence type="ECO:0000256" key="1">
    <source>
        <dbReference type="ARBA" id="ARBA00023015"/>
    </source>
</evidence>
<dbReference type="InterPro" id="IPR007630">
    <property type="entry name" value="RNA_pol_sigma70_r4"/>
</dbReference>